<dbReference type="SMART" id="SM00238">
    <property type="entry name" value="BIR"/>
    <property type="match status" value="2"/>
</dbReference>
<dbReference type="OrthoDB" id="2196114at2759"/>
<evidence type="ECO:0000313" key="4">
    <source>
        <dbReference type="EMBL" id="ODV90249.1"/>
    </source>
</evidence>
<dbReference type="InterPro" id="IPR001370">
    <property type="entry name" value="BIR_rpt"/>
</dbReference>
<evidence type="ECO:0008006" key="6">
    <source>
        <dbReference type="Google" id="ProtNLM"/>
    </source>
</evidence>
<dbReference type="InterPro" id="IPR051190">
    <property type="entry name" value="Baculoviral_IAP"/>
</dbReference>
<feature type="compositionally biased region" description="Basic residues" evidence="3">
    <location>
        <begin position="223"/>
        <end position="235"/>
    </location>
</feature>
<reference evidence="5" key="1">
    <citation type="submission" date="2016-02" db="EMBL/GenBank/DDBJ databases">
        <title>Comparative genomics of biotechnologically important yeasts.</title>
        <authorList>
            <consortium name="DOE Joint Genome Institute"/>
            <person name="Riley R."/>
            <person name="Haridas S."/>
            <person name="Wolfe K.H."/>
            <person name="Lopes M.R."/>
            <person name="Hittinger C.T."/>
            <person name="Goker M."/>
            <person name="Salamov A."/>
            <person name="Wisecaver J."/>
            <person name="Long T.M."/>
            <person name="Aerts A.L."/>
            <person name="Barry K."/>
            <person name="Choi C."/>
            <person name="Clum A."/>
            <person name="Coughlan A.Y."/>
            <person name="Deshpande S."/>
            <person name="Douglass A.P."/>
            <person name="Hanson S.J."/>
            <person name="Klenk H.-P."/>
            <person name="Labutti K."/>
            <person name="Lapidus A."/>
            <person name="Lindquist E."/>
            <person name="Lipzen A."/>
            <person name="Meier-Kolthoff J.P."/>
            <person name="Ohm R.A."/>
            <person name="Otillar R.P."/>
            <person name="Pangilinan J."/>
            <person name="Peng Y."/>
            <person name="Rokas A."/>
            <person name="Rosa C.A."/>
            <person name="Scheuner C."/>
            <person name="Sibirny A.A."/>
            <person name="Slot J.C."/>
            <person name="Stielow J.B."/>
            <person name="Sun H."/>
            <person name="Kurtzman C.P."/>
            <person name="Blackwell M."/>
            <person name="Jeffries T.W."/>
            <person name="Grigoriev I.V."/>
        </authorList>
    </citation>
    <scope>NUCLEOTIDE SEQUENCE [LARGE SCALE GENOMIC DNA]</scope>
    <source>
        <strain evidence="5">NRRL Y-17796</strain>
    </source>
</reference>
<keyword evidence="5" id="KW-1185">Reference proteome</keyword>
<keyword evidence="2" id="KW-0862">Zinc</keyword>
<feature type="region of interest" description="Disordered" evidence="3">
    <location>
        <begin position="445"/>
        <end position="465"/>
    </location>
</feature>
<dbReference type="GO" id="GO:0046872">
    <property type="term" value="F:metal ion binding"/>
    <property type="evidence" value="ECO:0007669"/>
    <property type="project" value="UniProtKB-KW"/>
</dbReference>
<evidence type="ECO:0000256" key="1">
    <source>
        <dbReference type="ARBA" id="ARBA00022723"/>
    </source>
</evidence>
<feature type="region of interest" description="Disordered" evidence="3">
    <location>
        <begin position="163"/>
        <end position="430"/>
    </location>
</feature>
<sequence>MYNTVTAREASFRKGAKPLADDGSKSKVRKFSHWPHQQPSISKLANAGFYYSPTVSHPDNVKCFFCGFSLYSWEPTDDPLLQHNIYASQCAFAASQLGDTDDRELALTKRIETFGVNWPHDNKRGWLATSRKVAEAGFHYVSLVPEDDNAVCTSCGLALEGWEPKDDPIEEHRKRAPKCDMLPENITEPKLQPRRRSSRIKRKSESLLQLESEQEQLAETEKPKRRRTGSTRGRRSSTAATAKTTKTKAKNEPEIQGQKELELPTLVELPSPVKQSPVKKSPVKETPVRVYRKLNSITPTSPPTKFDSVPMTDPIELPSELSSEVPSSHRRLDRPSDQLKDASPVLPKSPIKETIEENNDTITGISSPSNHSDDAEQANDQDTPKDDLETSIRLEQEDTFTNASKSIEEARIATDQGSSSSQRARSKESLLEEIQQELRLSRTAKETKFTPSKPSPLGKGAMQMSDDEPDLKELIRTPNSRQKENVIWEEIDLDSVFGSSSDLGLKELHSIPEEYLDKTVEEWLEFNKQMALRNLRRECEEKIKILKYHGNRALNTLKSLR</sequence>
<dbReference type="AlphaFoldDB" id="A0A1E4TET9"/>
<feature type="compositionally biased region" description="Basic and acidic residues" evidence="3">
    <location>
        <begin position="382"/>
        <end position="396"/>
    </location>
</feature>
<feature type="compositionally biased region" description="Basic and acidic residues" evidence="3">
    <location>
        <begin position="163"/>
        <end position="173"/>
    </location>
</feature>
<dbReference type="EMBL" id="KV453842">
    <property type="protein sequence ID" value="ODV90249.1"/>
    <property type="molecule type" value="Genomic_DNA"/>
</dbReference>
<dbReference type="SUPFAM" id="SSF57924">
    <property type="entry name" value="Inhibitor of apoptosis (IAP) repeat"/>
    <property type="match status" value="2"/>
</dbReference>
<feature type="compositionally biased region" description="Polar residues" evidence="3">
    <location>
        <begin position="360"/>
        <end position="370"/>
    </location>
</feature>
<protein>
    <recommendedName>
        <fullName evidence="6">BIR-domain-containing protein</fullName>
    </recommendedName>
</protein>
<evidence type="ECO:0000256" key="2">
    <source>
        <dbReference type="ARBA" id="ARBA00022833"/>
    </source>
</evidence>
<name>A0A1E4TET9_9ASCO</name>
<feature type="compositionally biased region" description="Low complexity" evidence="3">
    <location>
        <begin position="270"/>
        <end position="280"/>
    </location>
</feature>
<dbReference type="PROSITE" id="PS50143">
    <property type="entry name" value="BIR_REPEAT_2"/>
    <property type="match status" value="2"/>
</dbReference>
<keyword evidence="1" id="KW-0479">Metal-binding</keyword>
<dbReference type="Proteomes" id="UP000095023">
    <property type="component" value="Unassembled WGS sequence"/>
</dbReference>
<feature type="compositionally biased region" description="Basic and acidic residues" evidence="3">
    <location>
        <begin position="249"/>
        <end position="262"/>
    </location>
</feature>
<dbReference type="PANTHER" id="PTHR46771">
    <property type="entry name" value="DETERIN"/>
    <property type="match status" value="1"/>
</dbReference>
<feature type="compositionally biased region" description="Low complexity" evidence="3">
    <location>
        <begin position="316"/>
        <end position="326"/>
    </location>
</feature>
<feature type="compositionally biased region" description="Basic residues" evidence="3">
    <location>
        <begin position="192"/>
        <end position="202"/>
    </location>
</feature>
<dbReference type="Pfam" id="PF00653">
    <property type="entry name" value="BIR"/>
    <property type="match status" value="2"/>
</dbReference>
<evidence type="ECO:0000313" key="5">
    <source>
        <dbReference type="Proteomes" id="UP000095023"/>
    </source>
</evidence>
<dbReference type="CDD" id="cd00022">
    <property type="entry name" value="BIR"/>
    <property type="match status" value="2"/>
</dbReference>
<evidence type="ECO:0000256" key="3">
    <source>
        <dbReference type="SAM" id="MobiDB-lite"/>
    </source>
</evidence>
<organism evidence="4 5">
    <name type="scientific">Tortispora caseinolytica NRRL Y-17796</name>
    <dbReference type="NCBI Taxonomy" id="767744"/>
    <lineage>
        <taxon>Eukaryota</taxon>
        <taxon>Fungi</taxon>
        <taxon>Dikarya</taxon>
        <taxon>Ascomycota</taxon>
        <taxon>Saccharomycotina</taxon>
        <taxon>Trigonopsidomycetes</taxon>
        <taxon>Trigonopsidales</taxon>
        <taxon>Trigonopsidaceae</taxon>
        <taxon>Tortispora</taxon>
    </lineage>
</organism>
<dbReference type="Gene3D" id="1.10.1170.10">
    <property type="entry name" value="Inhibitor Of Apoptosis Protein (2mihbC-IAP-1), Chain A"/>
    <property type="match status" value="2"/>
</dbReference>
<proteinExistence type="predicted"/>
<gene>
    <name evidence="4" type="ORF">CANCADRAFT_104016</name>
</gene>
<accession>A0A1E4TET9</accession>
<dbReference type="PANTHER" id="PTHR46771:SF5">
    <property type="entry name" value="DETERIN"/>
    <property type="match status" value="1"/>
</dbReference>